<accession>A0A0C3NAD0</accession>
<protein>
    <submittedName>
        <fullName evidence="1">Uncharacterized protein</fullName>
    </submittedName>
</protein>
<dbReference type="HOGENOM" id="CLU_2062452_0_0_1"/>
<name>A0A0C3NAD0_PISTI</name>
<reference evidence="1 2" key="1">
    <citation type="submission" date="2014-04" db="EMBL/GenBank/DDBJ databases">
        <authorList>
            <consortium name="DOE Joint Genome Institute"/>
            <person name="Kuo A."/>
            <person name="Kohler A."/>
            <person name="Costa M.D."/>
            <person name="Nagy L.G."/>
            <person name="Floudas D."/>
            <person name="Copeland A."/>
            <person name="Barry K.W."/>
            <person name="Cichocki N."/>
            <person name="Veneault-Fourrey C."/>
            <person name="LaButti K."/>
            <person name="Lindquist E.A."/>
            <person name="Lipzen A."/>
            <person name="Lundell T."/>
            <person name="Morin E."/>
            <person name="Murat C."/>
            <person name="Sun H."/>
            <person name="Tunlid A."/>
            <person name="Henrissat B."/>
            <person name="Grigoriev I.V."/>
            <person name="Hibbett D.S."/>
            <person name="Martin F."/>
            <person name="Nordberg H.P."/>
            <person name="Cantor M.N."/>
            <person name="Hua S.X."/>
        </authorList>
    </citation>
    <scope>NUCLEOTIDE SEQUENCE [LARGE SCALE GENOMIC DNA]</scope>
    <source>
        <strain evidence="1 2">Marx 270</strain>
    </source>
</reference>
<evidence type="ECO:0000313" key="1">
    <source>
        <dbReference type="EMBL" id="KIN98064.1"/>
    </source>
</evidence>
<proteinExistence type="predicted"/>
<sequence length="119" mass="13072">MEQEKHEEQVAKACAIKQVAEVINGGTEAERNLLTSCQQPRTHRAPLSQEQTRVTCSTLGQDVADGMEDVEEVFGDGPTQEESENNIEITEEAVTARKQHAQKIGTCDLVEAAQRTSPH</sequence>
<reference evidence="2" key="2">
    <citation type="submission" date="2015-01" db="EMBL/GenBank/DDBJ databases">
        <title>Evolutionary Origins and Diversification of the Mycorrhizal Mutualists.</title>
        <authorList>
            <consortium name="DOE Joint Genome Institute"/>
            <consortium name="Mycorrhizal Genomics Consortium"/>
            <person name="Kohler A."/>
            <person name="Kuo A."/>
            <person name="Nagy L.G."/>
            <person name="Floudas D."/>
            <person name="Copeland A."/>
            <person name="Barry K.W."/>
            <person name="Cichocki N."/>
            <person name="Veneault-Fourrey C."/>
            <person name="LaButti K."/>
            <person name="Lindquist E.A."/>
            <person name="Lipzen A."/>
            <person name="Lundell T."/>
            <person name="Morin E."/>
            <person name="Murat C."/>
            <person name="Riley R."/>
            <person name="Ohm R."/>
            <person name="Sun H."/>
            <person name="Tunlid A."/>
            <person name="Henrissat B."/>
            <person name="Grigoriev I.V."/>
            <person name="Hibbett D.S."/>
            <person name="Martin F."/>
        </authorList>
    </citation>
    <scope>NUCLEOTIDE SEQUENCE [LARGE SCALE GENOMIC DNA]</scope>
    <source>
        <strain evidence="2">Marx 270</strain>
    </source>
</reference>
<keyword evidence="2" id="KW-1185">Reference proteome</keyword>
<organism evidence="1 2">
    <name type="scientific">Pisolithus tinctorius Marx 270</name>
    <dbReference type="NCBI Taxonomy" id="870435"/>
    <lineage>
        <taxon>Eukaryota</taxon>
        <taxon>Fungi</taxon>
        <taxon>Dikarya</taxon>
        <taxon>Basidiomycota</taxon>
        <taxon>Agaricomycotina</taxon>
        <taxon>Agaricomycetes</taxon>
        <taxon>Agaricomycetidae</taxon>
        <taxon>Boletales</taxon>
        <taxon>Sclerodermatineae</taxon>
        <taxon>Pisolithaceae</taxon>
        <taxon>Pisolithus</taxon>
    </lineage>
</organism>
<dbReference type="Proteomes" id="UP000054217">
    <property type="component" value="Unassembled WGS sequence"/>
</dbReference>
<gene>
    <name evidence="1" type="ORF">M404DRAFT_10633</name>
</gene>
<dbReference type="AlphaFoldDB" id="A0A0C3NAD0"/>
<dbReference type="EMBL" id="KN832019">
    <property type="protein sequence ID" value="KIN98064.1"/>
    <property type="molecule type" value="Genomic_DNA"/>
</dbReference>
<dbReference type="InParanoid" id="A0A0C3NAD0"/>
<evidence type="ECO:0000313" key="2">
    <source>
        <dbReference type="Proteomes" id="UP000054217"/>
    </source>
</evidence>